<dbReference type="RefSeq" id="WP_108884827.1">
    <property type="nucleotide sequence ID" value="NZ_OMOJ01000001.1"/>
</dbReference>
<evidence type="ECO:0000313" key="1">
    <source>
        <dbReference type="EMBL" id="SPF78157.1"/>
    </source>
</evidence>
<dbReference type="Proteomes" id="UP000244904">
    <property type="component" value="Unassembled WGS sequence"/>
</dbReference>
<protein>
    <recommendedName>
        <fullName evidence="3">DUF3500 domain-containing protein</fullName>
    </recommendedName>
</protein>
<sequence>MSHSKTLTPLTDAKLKAAFGAMAHPRDFRPFVPAEKAPAALNSTRKDRTAEVMATDLIRSTHDLWGAMMAEPFKGITTDGTLRPAPRVPAPNGAPRMEMEAAAQALLDVLRPEIASQILFDTNAPEWRRWHNMPVQWDRDGVGLEEMNAAERAAMHGLIRASLSEAGYAHVVELMEVNRFSGALIGREKYLNEHCYTVGVFGKPGEAVWGWQIYGHHLCLSCRLIGDTYILTPTFLAAEPTVVDEGAMAGINAFVDNEDRALDLIRALSPDLRAKAVTLNSILNADVPEGRRHWADSLHLGGAFQDNRVIPLEGVCAAEFTDGDKTRLMELFETFFLLLPEGPKQARLAEIAAYLDDTWLCWMGGHDDWSPFYFRLHSPVVLAEFDHHQAVFLTNSEPARFHVHTLTRHPEGGDYGMDLLDQI</sequence>
<dbReference type="OrthoDB" id="581140at2"/>
<dbReference type="PANTHER" id="PTHR37489">
    <property type="entry name" value="DUF3500 DOMAIN-CONTAINING PROTEIN"/>
    <property type="match status" value="1"/>
</dbReference>
<proteinExistence type="predicted"/>
<dbReference type="AlphaFoldDB" id="A0A2R8AQL0"/>
<evidence type="ECO:0000313" key="2">
    <source>
        <dbReference type="Proteomes" id="UP000244904"/>
    </source>
</evidence>
<keyword evidence="2" id="KW-1185">Reference proteome</keyword>
<name>A0A2R8AQL0_9RHOB</name>
<dbReference type="Pfam" id="PF12006">
    <property type="entry name" value="DUF3500"/>
    <property type="match status" value="1"/>
</dbReference>
<dbReference type="PANTHER" id="PTHR37489:SF1">
    <property type="entry name" value="DUF3500 DOMAIN-CONTAINING PROTEIN"/>
    <property type="match status" value="1"/>
</dbReference>
<organism evidence="1 2">
    <name type="scientific">Pseudoprimorskyibacter insulae</name>
    <dbReference type="NCBI Taxonomy" id="1695997"/>
    <lineage>
        <taxon>Bacteria</taxon>
        <taxon>Pseudomonadati</taxon>
        <taxon>Pseudomonadota</taxon>
        <taxon>Alphaproteobacteria</taxon>
        <taxon>Rhodobacterales</taxon>
        <taxon>Paracoccaceae</taxon>
        <taxon>Pseudoprimorskyibacter</taxon>
    </lineage>
</organism>
<dbReference type="EMBL" id="OMOJ01000001">
    <property type="protein sequence ID" value="SPF78157.1"/>
    <property type="molecule type" value="Genomic_DNA"/>
</dbReference>
<accession>A0A2R8AQL0</accession>
<evidence type="ECO:0008006" key="3">
    <source>
        <dbReference type="Google" id="ProtNLM"/>
    </source>
</evidence>
<gene>
    <name evidence="1" type="ORF">PRI8871_00750</name>
</gene>
<reference evidence="2" key="1">
    <citation type="submission" date="2018-03" db="EMBL/GenBank/DDBJ databases">
        <authorList>
            <person name="Rodrigo-Torres L."/>
            <person name="Arahal R. D."/>
            <person name="Lucena T."/>
        </authorList>
    </citation>
    <scope>NUCLEOTIDE SEQUENCE [LARGE SCALE GENOMIC DNA]</scope>
    <source>
        <strain evidence="2">CECT 8871</strain>
    </source>
</reference>
<dbReference type="InterPro" id="IPR021889">
    <property type="entry name" value="DUF3500"/>
</dbReference>